<keyword evidence="3" id="KW-1185">Reference proteome</keyword>
<reference evidence="2 3" key="1">
    <citation type="submission" date="2019-02" db="EMBL/GenBank/DDBJ databases">
        <title>Deep-cultivation of Planctomycetes and their phenomic and genomic characterization uncovers novel biology.</title>
        <authorList>
            <person name="Wiegand S."/>
            <person name="Jogler M."/>
            <person name="Boedeker C."/>
            <person name="Pinto D."/>
            <person name="Vollmers J."/>
            <person name="Rivas-Marin E."/>
            <person name="Kohn T."/>
            <person name="Peeters S.H."/>
            <person name="Heuer A."/>
            <person name="Rast P."/>
            <person name="Oberbeckmann S."/>
            <person name="Bunk B."/>
            <person name="Jeske O."/>
            <person name="Meyerdierks A."/>
            <person name="Storesund J.E."/>
            <person name="Kallscheuer N."/>
            <person name="Luecker S."/>
            <person name="Lage O.M."/>
            <person name="Pohl T."/>
            <person name="Merkel B.J."/>
            <person name="Hornburger P."/>
            <person name="Mueller R.-W."/>
            <person name="Bruemmer F."/>
            <person name="Labrenz M."/>
            <person name="Spormann A.M."/>
            <person name="Op Den Camp H."/>
            <person name="Overmann J."/>
            <person name="Amann R."/>
            <person name="Jetten M.S.M."/>
            <person name="Mascher T."/>
            <person name="Medema M.H."/>
            <person name="Devos D.P."/>
            <person name="Kaster A.-K."/>
            <person name="Ovreas L."/>
            <person name="Rohde M."/>
            <person name="Galperin M.Y."/>
            <person name="Jogler C."/>
        </authorList>
    </citation>
    <scope>NUCLEOTIDE SEQUENCE [LARGE SCALE GENOMIC DNA]</scope>
    <source>
        <strain evidence="2 3">Pla100</strain>
    </source>
</reference>
<dbReference type="Proteomes" id="UP000316213">
    <property type="component" value="Unassembled WGS sequence"/>
</dbReference>
<dbReference type="SUPFAM" id="SSF54523">
    <property type="entry name" value="Pili subunits"/>
    <property type="match status" value="1"/>
</dbReference>
<dbReference type="InterPro" id="IPR045584">
    <property type="entry name" value="Pilin-like"/>
</dbReference>
<accession>A0A5C6A4B7</accession>
<dbReference type="Gene3D" id="2.10.70.20">
    <property type="entry name" value="gspk-gspi-gspj complex like domains"/>
    <property type="match status" value="1"/>
</dbReference>
<evidence type="ECO:0000313" key="3">
    <source>
        <dbReference type="Proteomes" id="UP000316213"/>
    </source>
</evidence>
<keyword evidence="1" id="KW-0472">Membrane</keyword>
<evidence type="ECO:0008006" key="4">
    <source>
        <dbReference type="Google" id="ProtNLM"/>
    </source>
</evidence>
<evidence type="ECO:0000256" key="1">
    <source>
        <dbReference type="SAM" id="Phobius"/>
    </source>
</evidence>
<protein>
    <recommendedName>
        <fullName evidence="4">Pseudopilin GspJ</fullName>
    </recommendedName>
</protein>
<proteinExistence type="predicted"/>
<dbReference type="EMBL" id="SJPM01000008">
    <property type="protein sequence ID" value="TWT94210.1"/>
    <property type="molecule type" value="Genomic_DNA"/>
</dbReference>
<sequence length="270" mass="30183">MNQRLHRPAVARTVRVHPGFTMMEALLSMSLISLLMVAILASTTLYVQYRSRSIHGNRAAVVLRGTLDDIQNDLRSCLPALATWHTSSPIAGELNVTTVSDNSIGERVLQDDRSEEASPVHFVGRRDALLLLRAGLNPRFPSEHDVKQEQSPRGSQVLWLSPSRSEINLPVSRYGGRVVTKRFRTNESTPGLCRATLSHRDDSGPIWDVNSEVVAIQFRFFDGNDWLAMWDSHLRNESLPVAVELTVAFREDPSNACRIVTYLPCGQPTE</sequence>
<comment type="caution">
    <text evidence="2">The sequence shown here is derived from an EMBL/GenBank/DDBJ whole genome shotgun (WGS) entry which is preliminary data.</text>
</comment>
<keyword evidence="1" id="KW-1133">Transmembrane helix</keyword>
<dbReference type="AlphaFoldDB" id="A0A5C6A4B7"/>
<organism evidence="2 3">
    <name type="scientific">Neorhodopirellula pilleata</name>
    <dbReference type="NCBI Taxonomy" id="2714738"/>
    <lineage>
        <taxon>Bacteria</taxon>
        <taxon>Pseudomonadati</taxon>
        <taxon>Planctomycetota</taxon>
        <taxon>Planctomycetia</taxon>
        <taxon>Pirellulales</taxon>
        <taxon>Pirellulaceae</taxon>
        <taxon>Neorhodopirellula</taxon>
    </lineage>
</organism>
<dbReference type="RefSeq" id="WP_146579157.1">
    <property type="nucleotide sequence ID" value="NZ_SJPM01000008.1"/>
</dbReference>
<feature type="transmembrane region" description="Helical" evidence="1">
    <location>
        <begin position="25"/>
        <end position="47"/>
    </location>
</feature>
<name>A0A5C6A4B7_9BACT</name>
<evidence type="ECO:0000313" key="2">
    <source>
        <dbReference type="EMBL" id="TWT94210.1"/>
    </source>
</evidence>
<gene>
    <name evidence="2" type="ORF">Pla100_38200</name>
</gene>
<keyword evidence="1" id="KW-0812">Transmembrane</keyword>
<dbReference type="OrthoDB" id="9812770at2"/>